<feature type="transmembrane region" description="Helical" evidence="1">
    <location>
        <begin position="17"/>
        <end position="35"/>
    </location>
</feature>
<dbReference type="PANTHER" id="PTHR35333">
    <property type="entry name" value="BETA-LACTAMASE"/>
    <property type="match status" value="1"/>
</dbReference>
<reference evidence="2 3" key="1">
    <citation type="journal article" date="2014" name="Antonie Van Leeuwenhoek">
        <title>Oenococcus alcoholitolerans sp. nov., a lactic acid bacteria isolated from cachaca and ethanol fermentation processes.</title>
        <authorList>
            <person name="Badotti F."/>
            <person name="Moreira A.P."/>
            <person name="Tonon L.A."/>
            <person name="de Lucena B.T."/>
            <person name="Gomes Fde C."/>
            <person name="Kruger R."/>
            <person name="Thompson C.C."/>
            <person name="de Morais M.A.Jr."/>
            <person name="Rosa C.A."/>
            <person name="Thompson F.L."/>
        </authorList>
    </citation>
    <scope>NUCLEOTIDE SEQUENCE [LARGE SCALE GENOMIC DNA]</scope>
    <source>
        <strain evidence="2 3">UFRJ-M7.2.18</strain>
    </source>
</reference>
<sequence length="320" mass="34930">MESFGESGIGRILKRKILLTISALALLFVIVFFFTEAKSQGKADSSPSSTLIGKAGSRLNTIRKNADRGIKKIVNSFSKGIGHDPADNGKTLPDQAELTRRLNAIVGKSKVDVALLDKKSGQQLTYSNGGSNFWLASSIKLSILTALVSQYGPLTGTDDQQAQAMITYSDNDSATYLFNELGGFPALEAFWARLSMTSTVSDYDGFGMSTSTAADQLKLLDYIRRLPADQKSYIMNLTGQVIPGQSFGVGRLKDAHFKNGWLNDDDGLWYVNSVGSVDDRYLIAIMTKNNLSSQAGERLTSRIARNLFNPNTMQLQKTKP</sequence>
<gene>
    <name evidence="2" type="ORF">Q757_03550</name>
</gene>
<name>A0ABR4XRC4_9LACO</name>
<evidence type="ECO:0000313" key="3">
    <source>
        <dbReference type="Proteomes" id="UP000030023"/>
    </source>
</evidence>
<dbReference type="SUPFAM" id="SSF56601">
    <property type="entry name" value="beta-lactamase/transpeptidase-like"/>
    <property type="match status" value="1"/>
</dbReference>
<keyword evidence="1" id="KW-1133">Transmembrane helix</keyword>
<dbReference type="Gene3D" id="3.40.710.10">
    <property type="entry name" value="DD-peptidase/beta-lactamase superfamily"/>
    <property type="match status" value="1"/>
</dbReference>
<evidence type="ECO:0008006" key="4">
    <source>
        <dbReference type="Google" id="ProtNLM"/>
    </source>
</evidence>
<evidence type="ECO:0000256" key="1">
    <source>
        <dbReference type="SAM" id="Phobius"/>
    </source>
</evidence>
<organism evidence="2 3">
    <name type="scientific">Oenococcus alcoholitolerans</name>
    <dbReference type="NCBI Taxonomy" id="931074"/>
    <lineage>
        <taxon>Bacteria</taxon>
        <taxon>Bacillati</taxon>
        <taxon>Bacillota</taxon>
        <taxon>Bacilli</taxon>
        <taxon>Lactobacillales</taxon>
        <taxon>Lactobacillaceae</taxon>
        <taxon>Oenococcus</taxon>
    </lineage>
</organism>
<comment type="caution">
    <text evidence="2">The sequence shown here is derived from an EMBL/GenBank/DDBJ whole genome shotgun (WGS) entry which is preliminary data.</text>
</comment>
<accession>A0ABR4XRC4</accession>
<dbReference type="InterPro" id="IPR012338">
    <property type="entry name" value="Beta-lactam/transpept-like"/>
</dbReference>
<keyword evidence="1" id="KW-0812">Transmembrane</keyword>
<dbReference type="PANTHER" id="PTHR35333:SF3">
    <property type="entry name" value="BETA-LACTAMASE-TYPE TRANSPEPTIDASE FOLD CONTAINING PROTEIN"/>
    <property type="match status" value="1"/>
</dbReference>
<dbReference type="Proteomes" id="UP000030023">
    <property type="component" value="Unassembled WGS sequence"/>
</dbReference>
<evidence type="ECO:0000313" key="2">
    <source>
        <dbReference type="EMBL" id="KGO32017.1"/>
    </source>
</evidence>
<dbReference type="EMBL" id="AXCV01000123">
    <property type="protein sequence ID" value="KGO32017.1"/>
    <property type="molecule type" value="Genomic_DNA"/>
</dbReference>
<keyword evidence="3" id="KW-1185">Reference proteome</keyword>
<protein>
    <recommendedName>
        <fullName evidence="4">Beta-lactamase</fullName>
    </recommendedName>
</protein>
<keyword evidence="1" id="KW-0472">Membrane</keyword>
<dbReference type="InterPro" id="IPR000871">
    <property type="entry name" value="Beta-lactam_class-A"/>
</dbReference>
<proteinExistence type="predicted"/>